<dbReference type="EnsemblFungi" id="EJT75063">
    <property type="protein sequence ID" value="EJT75063"/>
    <property type="gene ID" value="GGTG_08901"/>
</dbReference>
<evidence type="ECO:0000313" key="3">
    <source>
        <dbReference type="EnsemblFungi" id="EJT75063"/>
    </source>
</evidence>
<dbReference type="RefSeq" id="XP_009225007.1">
    <property type="nucleotide sequence ID" value="XM_009226743.1"/>
</dbReference>
<feature type="region of interest" description="Disordered" evidence="1">
    <location>
        <begin position="27"/>
        <end position="127"/>
    </location>
</feature>
<dbReference type="AlphaFoldDB" id="J3P5W1"/>
<dbReference type="GeneID" id="20349359"/>
<keyword evidence="4" id="KW-1185">Reference proteome</keyword>
<dbReference type="EMBL" id="GL385398">
    <property type="protein sequence ID" value="EJT75063.1"/>
    <property type="molecule type" value="Genomic_DNA"/>
</dbReference>
<proteinExistence type="predicted"/>
<reference evidence="4" key="1">
    <citation type="submission" date="2010-07" db="EMBL/GenBank/DDBJ databases">
        <title>The genome sequence of Gaeumannomyces graminis var. tritici strain R3-111a-1.</title>
        <authorList>
            <consortium name="The Broad Institute Genome Sequencing Platform"/>
            <person name="Ma L.-J."/>
            <person name="Dead R."/>
            <person name="Young S."/>
            <person name="Zeng Q."/>
            <person name="Koehrsen M."/>
            <person name="Alvarado L."/>
            <person name="Berlin A."/>
            <person name="Chapman S.B."/>
            <person name="Chen Z."/>
            <person name="Freedman E."/>
            <person name="Gellesch M."/>
            <person name="Goldberg J."/>
            <person name="Griggs A."/>
            <person name="Gujja S."/>
            <person name="Heilman E.R."/>
            <person name="Heiman D."/>
            <person name="Hepburn T."/>
            <person name="Howarth C."/>
            <person name="Jen D."/>
            <person name="Larson L."/>
            <person name="Mehta T."/>
            <person name="Neiman D."/>
            <person name="Pearson M."/>
            <person name="Roberts A."/>
            <person name="Saif S."/>
            <person name="Shea T."/>
            <person name="Shenoy N."/>
            <person name="Sisk P."/>
            <person name="Stolte C."/>
            <person name="Sykes S."/>
            <person name="Walk T."/>
            <person name="White J."/>
            <person name="Yandava C."/>
            <person name="Haas B."/>
            <person name="Nusbaum C."/>
            <person name="Birren B."/>
        </authorList>
    </citation>
    <scope>NUCLEOTIDE SEQUENCE [LARGE SCALE GENOMIC DNA]</scope>
    <source>
        <strain evidence="4">R3-111a-1</strain>
    </source>
</reference>
<dbReference type="VEuPathDB" id="FungiDB:GGTG_08901"/>
<sequence>MCLRMAAEAVALTRKWPEMAVRNGHMWQQKAGMAAKSRPGCQKRTGRAEHSPVEDQLASPSSPKLHADPPHKRGDQRGSLGQLVWLLGQTKSPCLPPGRESRQTTTPRARRVDMRWHAAVAPDPAGE</sequence>
<organism evidence="2">
    <name type="scientific">Gaeumannomyces tritici (strain R3-111a-1)</name>
    <name type="common">Wheat and barley take-all root rot fungus</name>
    <name type="synonym">Gaeumannomyces graminis var. tritici</name>
    <dbReference type="NCBI Taxonomy" id="644352"/>
    <lineage>
        <taxon>Eukaryota</taxon>
        <taxon>Fungi</taxon>
        <taxon>Dikarya</taxon>
        <taxon>Ascomycota</taxon>
        <taxon>Pezizomycotina</taxon>
        <taxon>Sordariomycetes</taxon>
        <taxon>Sordariomycetidae</taxon>
        <taxon>Magnaporthales</taxon>
        <taxon>Magnaporthaceae</taxon>
        <taxon>Gaeumannomyces</taxon>
    </lineage>
</organism>
<reference evidence="3" key="5">
    <citation type="submission" date="2018-04" db="UniProtKB">
        <authorList>
            <consortium name="EnsemblFungi"/>
        </authorList>
    </citation>
    <scope>IDENTIFICATION</scope>
    <source>
        <strain evidence="3">R3-111a-1</strain>
    </source>
</reference>
<reference evidence="2" key="3">
    <citation type="submission" date="2010-09" db="EMBL/GenBank/DDBJ databases">
        <title>Annotation of Gaeumannomyces graminis var. tritici R3-111a-1.</title>
        <authorList>
            <consortium name="The Broad Institute Genome Sequencing Platform"/>
            <person name="Ma L.-J."/>
            <person name="Dead R."/>
            <person name="Young S.K."/>
            <person name="Zeng Q."/>
            <person name="Gargeya S."/>
            <person name="Fitzgerald M."/>
            <person name="Haas B."/>
            <person name="Abouelleil A."/>
            <person name="Alvarado L."/>
            <person name="Arachchi H.M."/>
            <person name="Berlin A."/>
            <person name="Brown A."/>
            <person name="Chapman S.B."/>
            <person name="Chen Z."/>
            <person name="Dunbar C."/>
            <person name="Freedman E."/>
            <person name="Gearin G."/>
            <person name="Gellesch M."/>
            <person name="Goldberg J."/>
            <person name="Griggs A."/>
            <person name="Gujja S."/>
            <person name="Heiman D."/>
            <person name="Howarth C."/>
            <person name="Larson L."/>
            <person name="Lui A."/>
            <person name="MacDonald P.J.P."/>
            <person name="Mehta T."/>
            <person name="Montmayeur A."/>
            <person name="Murphy C."/>
            <person name="Neiman D."/>
            <person name="Pearson M."/>
            <person name="Priest M."/>
            <person name="Roberts A."/>
            <person name="Saif S."/>
            <person name="Shea T."/>
            <person name="Shenoy N."/>
            <person name="Sisk P."/>
            <person name="Stolte C."/>
            <person name="Sykes S."/>
            <person name="Yandava C."/>
            <person name="Wortman J."/>
            <person name="Nusbaum C."/>
            <person name="Birren B."/>
        </authorList>
    </citation>
    <scope>NUCLEOTIDE SEQUENCE</scope>
    <source>
        <strain evidence="2">R3-111a-1</strain>
    </source>
</reference>
<dbReference type="Proteomes" id="UP000006039">
    <property type="component" value="Unassembled WGS sequence"/>
</dbReference>
<gene>
    <name evidence="3" type="primary">20349359</name>
    <name evidence="2" type="ORF">GGTG_08901</name>
</gene>
<reference evidence="3" key="4">
    <citation type="journal article" date="2015" name="G3 (Bethesda)">
        <title>Genome sequences of three phytopathogenic species of the Magnaporthaceae family of fungi.</title>
        <authorList>
            <person name="Okagaki L.H."/>
            <person name="Nunes C.C."/>
            <person name="Sailsbery J."/>
            <person name="Clay B."/>
            <person name="Brown D."/>
            <person name="John T."/>
            <person name="Oh Y."/>
            <person name="Young N."/>
            <person name="Fitzgerald M."/>
            <person name="Haas B.J."/>
            <person name="Zeng Q."/>
            <person name="Young S."/>
            <person name="Adiconis X."/>
            <person name="Fan L."/>
            <person name="Levin J.Z."/>
            <person name="Mitchell T.K."/>
            <person name="Okubara P.A."/>
            <person name="Farman M.L."/>
            <person name="Kohn L.M."/>
            <person name="Birren B."/>
            <person name="Ma L.-J."/>
            <person name="Dean R.A."/>
        </authorList>
    </citation>
    <scope>NUCLEOTIDE SEQUENCE</scope>
    <source>
        <strain evidence="3">R3-111a-1</strain>
    </source>
</reference>
<name>J3P5W1_GAET3</name>
<evidence type="ECO:0000313" key="4">
    <source>
        <dbReference type="Proteomes" id="UP000006039"/>
    </source>
</evidence>
<evidence type="ECO:0000313" key="2">
    <source>
        <dbReference type="EMBL" id="EJT75063.1"/>
    </source>
</evidence>
<reference evidence="2" key="2">
    <citation type="submission" date="2010-07" db="EMBL/GenBank/DDBJ databases">
        <authorList>
            <consortium name="The Broad Institute Genome Sequencing Platform"/>
            <consortium name="Broad Institute Genome Sequencing Center for Infectious Disease"/>
            <person name="Ma L.-J."/>
            <person name="Dead R."/>
            <person name="Young S."/>
            <person name="Zeng Q."/>
            <person name="Koehrsen M."/>
            <person name="Alvarado L."/>
            <person name="Berlin A."/>
            <person name="Chapman S.B."/>
            <person name="Chen Z."/>
            <person name="Freedman E."/>
            <person name="Gellesch M."/>
            <person name="Goldberg J."/>
            <person name="Griggs A."/>
            <person name="Gujja S."/>
            <person name="Heilman E.R."/>
            <person name="Heiman D."/>
            <person name="Hepburn T."/>
            <person name="Howarth C."/>
            <person name="Jen D."/>
            <person name="Larson L."/>
            <person name="Mehta T."/>
            <person name="Neiman D."/>
            <person name="Pearson M."/>
            <person name="Roberts A."/>
            <person name="Saif S."/>
            <person name="Shea T."/>
            <person name="Shenoy N."/>
            <person name="Sisk P."/>
            <person name="Stolte C."/>
            <person name="Sykes S."/>
            <person name="Walk T."/>
            <person name="White J."/>
            <person name="Yandava C."/>
            <person name="Haas B."/>
            <person name="Nusbaum C."/>
            <person name="Birren B."/>
        </authorList>
    </citation>
    <scope>NUCLEOTIDE SEQUENCE</scope>
    <source>
        <strain evidence="2">R3-111a-1</strain>
    </source>
</reference>
<dbReference type="HOGENOM" id="CLU_1970715_0_0_1"/>
<feature type="compositionally biased region" description="Basic and acidic residues" evidence="1">
    <location>
        <begin position="65"/>
        <end position="76"/>
    </location>
</feature>
<evidence type="ECO:0000256" key="1">
    <source>
        <dbReference type="SAM" id="MobiDB-lite"/>
    </source>
</evidence>
<accession>J3P5W1</accession>
<protein>
    <submittedName>
        <fullName evidence="2 3">Uncharacterized protein</fullName>
    </submittedName>
</protein>